<feature type="compositionally biased region" description="Basic and acidic residues" evidence="5">
    <location>
        <begin position="166"/>
        <end position="175"/>
    </location>
</feature>
<feature type="compositionally biased region" description="Gly residues" evidence="5">
    <location>
        <begin position="315"/>
        <end position="332"/>
    </location>
</feature>
<evidence type="ECO:0000313" key="7">
    <source>
        <dbReference type="EMBL" id="WZN66477.1"/>
    </source>
</evidence>
<comment type="similarity">
    <text evidence="2">Belongs to the FIP1 family.</text>
</comment>
<feature type="compositionally biased region" description="Gly residues" evidence="5">
    <location>
        <begin position="410"/>
        <end position="424"/>
    </location>
</feature>
<sequence length="545" mass="59349">MATEEEEDELYASLYGEELPKQEEQEVPTQAAGEDAAGVEPTKAADDQGAMAGDSAAPVSLTAPAMEAGGEGEKGGEPGGDDEDDEDFDIVLGEAAGGKEGASDDDDDDLDIVLGEAAGGEAPQQPGTRPAAASVPVKGEGKAIEIAEAPPAKQGPAAPANSQFRWSRDGKEEPPVRPPPRPPGAEPGSMSGFTPMMHPNPTARPIWMPYVAPTEHKDAAFPSQAKPGQPIKLPGQTRVAPEEYKEFLNLGHGELFEVDLNRVVETPWREVTAKRTDFFNYELDEQGWMRYCETVKKYRLEFTMQGKIETQPAGWGRGGGMGRRGGGYGDYGGQSDMPAELRAAFQQSQRDEPSAGFEPGTSREASGHMMGIKAVDTVYMDPKTGKEVAPLTSDMLERIKRQKMERPAGRGYGGGGYGGRGGRGPPSWREDRERDSRDWQHGGRGGRGGGGYQGNDDTTYASVLAGGDDGGRPPPRPSPDRRRESYERDRRGGGGGGGGYRDEYRRDRDRSPDRRRERDYGRDRRDRDRDRDRGRDRDRRDGYRR</sequence>
<feature type="region of interest" description="Disordered" evidence="5">
    <location>
        <begin position="401"/>
        <end position="545"/>
    </location>
</feature>
<evidence type="ECO:0000256" key="5">
    <source>
        <dbReference type="SAM" id="MobiDB-lite"/>
    </source>
</evidence>
<feature type="domain" description="Pre-mRNA polyadenylation factor Fip1" evidence="6">
    <location>
        <begin position="257"/>
        <end position="299"/>
    </location>
</feature>
<keyword evidence="8" id="KW-1185">Reference proteome</keyword>
<dbReference type="GO" id="GO:0006397">
    <property type="term" value="P:mRNA processing"/>
    <property type="evidence" value="ECO:0007669"/>
    <property type="project" value="UniProtKB-KW"/>
</dbReference>
<dbReference type="EMBL" id="CP151515">
    <property type="protein sequence ID" value="WZN66477.1"/>
    <property type="molecule type" value="Genomic_DNA"/>
</dbReference>
<evidence type="ECO:0000259" key="6">
    <source>
        <dbReference type="Pfam" id="PF05182"/>
    </source>
</evidence>
<dbReference type="InterPro" id="IPR044976">
    <property type="entry name" value="FIPS5/FIPS3-like"/>
</dbReference>
<reference evidence="7 8" key="1">
    <citation type="submission" date="2024-03" db="EMBL/GenBank/DDBJ databases">
        <title>Complete genome sequence of the green alga Chloropicon roscoffensis RCC1871.</title>
        <authorList>
            <person name="Lemieux C."/>
            <person name="Pombert J.-F."/>
            <person name="Otis C."/>
            <person name="Turmel M."/>
        </authorList>
    </citation>
    <scope>NUCLEOTIDE SEQUENCE [LARGE SCALE GENOMIC DNA]</scope>
    <source>
        <strain evidence="7 8">RCC1871</strain>
    </source>
</reference>
<feature type="compositionally biased region" description="Acidic residues" evidence="5">
    <location>
        <begin position="79"/>
        <end position="89"/>
    </location>
</feature>
<dbReference type="GO" id="GO:0003723">
    <property type="term" value="F:RNA binding"/>
    <property type="evidence" value="ECO:0007669"/>
    <property type="project" value="TreeGrafter"/>
</dbReference>
<dbReference type="Pfam" id="PF05182">
    <property type="entry name" value="Fip1"/>
    <property type="match status" value="1"/>
</dbReference>
<dbReference type="PANTHER" id="PTHR36884:SF6">
    <property type="entry name" value="FIP1[III]-LIKE PROTEIN"/>
    <property type="match status" value="1"/>
</dbReference>
<name>A0AAX4PJU4_9CHLO</name>
<evidence type="ECO:0000256" key="4">
    <source>
        <dbReference type="ARBA" id="ARBA00023242"/>
    </source>
</evidence>
<comment type="subcellular location">
    <subcellularLocation>
        <location evidence="1">Nucleus</location>
    </subcellularLocation>
</comment>
<evidence type="ECO:0000256" key="3">
    <source>
        <dbReference type="ARBA" id="ARBA00022664"/>
    </source>
</evidence>
<dbReference type="Proteomes" id="UP001472866">
    <property type="component" value="Chromosome 15"/>
</dbReference>
<accession>A0AAX4PJU4</accession>
<feature type="compositionally biased region" description="Acidic residues" evidence="5">
    <location>
        <begin position="1"/>
        <end position="10"/>
    </location>
</feature>
<gene>
    <name evidence="7" type="ORF">HKI87_15g80440</name>
</gene>
<dbReference type="AlphaFoldDB" id="A0AAX4PJU4"/>
<dbReference type="InterPro" id="IPR007854">
    <property type="entry name" value="Fip1_dom"/>
</dbReference>
<feature type="region of interest" description="Disordered" evidence="5">
    <location>
        <begin position="1"/>
        <end position="200"/>
    </location>
</feature>
<proteinExistence type="inferred from homology"/>
<dbReference type="GO" id="GO:0016607">
    <property type="term" value="C:nuclear speck"/>
    <property type="evidence" value="ECO:0007669"/>
    <property type="project" value="TreeGrafter"/>
</dbReference>
<feature type="compositionally biased region" description="Low complexity" evidence="5">
    <location>
        <begin position="147"/>
        <end position="160"/>
    </location>
</feature>
<protein>
    <submittedName>
        <fullName evidence="7">Fip1 domain-containing protein</fullName>
    </submittedName>
</protein>
<feature type="compositionally biased region" description="Pro residues" evidence="5">
    <location>
        <begin position="176"/>
        <end position="185"/>
    </location>
</feature>
<organism evidence="7 8">
    <name type="scientific">Chloropicon roscoffensis</name>
    <dbReference type="NCBI Taxonomy" id="1461544"/>
    <lineage>
        <taxon>Eukaryota</taxon>
        <taxon>Viridiplantae</taxon>
        <taxon>Chlorophyta</taxon>
        <taxon>Chloropicophyceae</taxon>
        <taxon>Chloropicales</taxon>
        <taxon>Chloropicaceae</taxon>
        <taxon>Chloropicon</taxon>
    </lineage>
</organism>
<dbReference type="PANTHER" id="PTHR36884">
    <property type="entry name" value="FIP1[III]-LIKE PROTEIN"/>
    <property type="match status" value="1"/>
</dbReference>
<feature type="compositionally biased region" description="Basic and acidic residues" evidence="5">
    <location>
        <begin position="428"/>
        <end position="441"/>
    </location>
</feature>
<evidence type="ECO:0000313" key="8">
    <source>
        <dbReference type="Proteomes" id="UP001472866"/>
    </source>
</evidence>
<evidence type="ECO:0000256" key="2">
    <source>
        <dbReference type="ARBA" id="ARBA00007459"/>
    </source>
</evidence>
<feature type="compositionally biased region" description="Basic and acidic residues" evidence="5">
    <location>
        <begin position="478"/>
        <end position="492"/>
    </location>
</feature>
<keyword evidence="4" id="KW-0539">Nucleus</keyword>
<keyword evidence="3" id="KW-0507">mRNA processing</keyword>
<feature type="region of interest" description="Disordered" evidence="5">
    <location>
        <begin position="313"/>
        <end position="369"/>
    </location>
</feature>
<feature type="compositionally biased region" description="Basic and acidic residues" evidence="5">
    <location>
        <begin position="500"/>
        <end position="545"/>
    </location>
</feature>
<feature type="compositionally biased region" description="Gly residues" evidence="5">
    <location>
        <begin position="442"/>
        <end position="453"/>
    </location>
</feature>
<evidence type="ECO:0000256" key="1">
    <source>
        <dbReference type="ARBA" id="ARBA00004123"/>
    </source>
</evidence>